<name>A0ABT5N0R9_9BURK</name>
<proteinExistence type="inferred from homology"/>
<feature type="transmembrane region" description="Helical" evidence="6">
    <location>
        <begin position="220"/>
        <end position="238"/>
    </location>
</feature>
<keyword evidence="5 6" id="KW-0472">Membrane</keyword>
<comment type="subcellular location">
    <subcellularLocation>
        <location evidence="6">Cell membrane</location>
        <topology evidence="6">Multi-pass membrane protein</topology>
    </subcellularLocation>
    <subcellularLocation>
        <location evidence="1">Membrane</location>
    </subcellularLocation>
</comment>
<keyword evidence="6" id="KW-1003">Cell membrane</keyword>
<sequence>MNTPNLWRSWRFWLITVAAVAGLLTTLSLGRWQLNRAAEKEALHEALERERARPVLSQREWLQAARENQSLLHRPVDLKGVWLPQFNVYLDNRQMKGRPGFFVLTPLALSGEQGVVLVQRGWVPRDFVDRNRLVEVPTPQGEVTVRARVAPVPAKLLELGSAGAAEGSSRIRQNLDWDAFRQETGLPLLPGSMVQIDPAADGLLRDWFEPGAGTEKHHGYAFQWFGLAGLIALLYVWFQIVRRFYRPADSEVRR</sequence>
<evidence type="ECO:0000256" key="6">
    <source>
        <dbReference type="RuleBase" id="RU363076"/>
    </source>
</evidence>
<dbReference type="PROSITE" id="PS50895">
    <property type="entry name" value="SURF1"/>
    <property type="match status" value="1"/>
</dbReference>
<comment type="caution">
    <text evidence="6">Lacks conserved residue(s) required for the propagation of feature annotation.</text>
</comment>
<dbReference type="Pfam" id="PF02104">
    <property type="entry name" value="SURF1"/>
    <property type="match status" value="1"/>
</dbReference>
<evidence type="ECO:0000256" key="5">
    <source>
        <dbReference type="ARBA" id="ARBA00023136"/>
    </source>
</evidence>
<protein>
    <recommendedName>
        <fullName evidence="6">SURF1-like protein</fullName>
    </recommendedName>
</protein>
<dbReference type="CDD" id="cd06662">
    <property type="entry name" value="SURF1"/>
    <property type="match status" value="1"/>
</dbReference>
<evidence type="ECO:0000313" key="7">
    <source>
        <dbReference type="EMBL" id="MDD0839687.1"/>
    </source>
</evidence>
<evidence type="ECO:0000256" key="1">
    <source>
        <dbReference type="ARBA" id="ARBA00004370"/>
    </source>
</evidence>
<comment type="caution">
    <text evidence="7">The sequence shown here is derived from an EMBL/GenBank/DDBJ whole genome shotgun (WGS) entry which is preliminary data.</text>
</comment>
<dbReference type="PANTHER" id="PTHR23427:SF2">
    <property type="entry name" value="SURFEIT LOCUS PROTEIN 1"/>
    <property type="match status" value="1"/>
</dbReference>
<dbReference type="Proteomes" id="UP001528673">
    <property type="component" value="Unassembled WGS sequence"/>
</dbReference>
<organism evidence="7 8">
    <name type="scientific">Curvibacter cyanobacteriorum</name>
    <dbReference type="NCBI Taxonomy" id="3026422"/>
    <lineage>
        <taxon>Bacteria</taxon>
        <taxon>Pseudomonadati</taxon>
        <taxon>Pseudomonadota</taxon>
        <taxon>Betaproteobacteria</taxon>
        <taxon>Burkholderiales</taxon>
        <taxon>Comamonadaceae</taxon>
        <taxon>Curvibacter</taxon>
    </lineage>
</organism>
<reference evidence="7 8" key="1">
    <citation type="submission" date="2023-02" db="EMBL/GenBank/DDBJ databases">
        <title>Bacterial whole genomic sequence of Curvibacter sp. HBC61.</title>
        <authorList>
            <person name="Le V."/>
            <person name="Ko S.-R."/>
            <person name="Ahn C.-Y."/>
            <person name="Oh H.-M."/>
        </authorList>
    </citation>
    <scope>NUCLEOTIDE SEQUENCE [LARGE SCALE GENOMIC DNA]</scope>
    <source>
        <strain evidence="7 8">HBC61</strain>
    </source>
</reference>
<comment type="similarity">
    <text evidence="2 6">Belongs to the SURF1 family.</text>
</comment>
<keyword evidence="8" id="KW-1185">Reference proteome</keyword>
<gene>
    <name evidence="7" type="ORF">PSQ40_13965</name>
</gene>
<evidence type="ECO:0000256" key="3">
    <source>
        <dbReference type="ARBA" id="ARBA00022692"/>
    </source>
</evidence>
<dbReference type="InterPro" id="IPR002994">
    <property type="entry name" value="Surf1/Shy1"/>
</dbReference>
<evidence type="ECO:0000256" key="4">
    <source>
        <dbReference type="ARBA" id="ARBA00022989"/>
    </source>
</evidence>
<accession>A0ABT5N0R9</accession>
<dbReference type="RefSeq" id="WP_273952154.1">
    <property type="nucleotide sequence ID" value="NZ_JAQSIP010000006.1"/>
</dbReference>
<evidence type="ECO:0000256" key="2">
    <source>
        <dbReference type="ARBA" id="ARBA00007165"/>
    </source>
</evidence>
<evidence type="ECO:0000313" key="8">
    <source>
        <dbReference type="Proteomes" id="UP001528673"/>
    </source>
</evidence>
<dbReference type="EMBL" id="JAQSIP010000006">
    <property type="protein sequence ID" value="MDD0839687.1"/>
    <property type="molecule type" value="Genomic_DNA"/>
</dbReference>
<dbReference type="InterPro" id="IPR045214">
    <property type="entry name" value="Surf1/Surf4"/>
</dbReference>
<keyword evidence="3 6" id="KW-0812">Transmembrane</keyword>
<keyword evidence="4 6" id="KW-1133">Transmembrane helix</keyword>
<dbReference type="PANTHER" id="PTHR23427">
    <property type="entry name" value="SURFEIT LOCUS PROTEIN"/>
    <property type="match status" value="1"/>
</dbReference>